<reference evidence="2" key="1">
    <citation type="journal article" date="2022" name="Mol. Ecol. Resour.">
        <title>The genomes of chicory, endive, great burdock and yacon provide insights into Asteraceae palaeo-polyploidization history and plant inulin production.</title>
        <authorList>
            <person name="Fan W."/>
            <person name="Wang S."/>
            <person name="Wang H."/>
            <person name="Wang A."/>
            <person name="Jiang F."/>
            <person name="Liu H."/>
            <person name="Zhao H."/>
            <person name="Xu D."/>
            <person name="Zhang Y."/>
        </authorList>
    </citation>
    <scope>NUCLEOTIDE SEQUENCE [LARGE SCALE GENOMIC DNA]</scope>
    <source>
        <strain evidence="2">cv. Yunnan</strain>
    </source>
</reference>
<proteinExistence type="predicted"/>
<accession>A0ACB9BWF6</accession>
<gene>
    <name evidence="1" type="ORF">L1987_66075</name>
</gene>
<organism evidence="1 2">
    <name type="scientific">Smallanthus sonchifolius</name>
    <dbReference type="NCBI Taxonomy" id="185202"/>
    <lineage>
        <taxon>Eukaryota</taxon>
        <taxon>Viridiplantae</taxon>
        <taxon>Streptophyta</taxon>
        <taxon>Embryophyta</taxon>
        <taxon>Tracheophyta</taxon>
        <taxon>Spermatophyta</taxon>
        <taxon>Magnoliopsida</taxon>
        <taxon>eudicotyledons</taxon>
        <taxon>Gunneridae</taxon>
        <taxon>Pentapetalae</taxon>
        <taxon>asterids</taxon>
        <taxon>campanulids</taxon>
        <taxon>Asterales</taxon>
        <taxon>Asteraceae</taxon>
        <taxon>Asteroideae</taxon>
        <taxon>Heliantheae alliance</taxon>
        <taxon>Millerieae</taxon>
        <taxon>Smallanthus</taxon>
    </lineage>
</organism>
<sequence length="109" mass="12080">MAAAPIIIKPSSDLHLVTNESKTPKSPQTDVTIAQLPMSKPSPPAPLTPSSELSGKRKMLKPARFDFCSINAEEKHSPSKDKTVQDPSRTSLRAFRCLFADLFYQKRIL</sequence>
<protein>
    <submittedName>
        <fullName evidence="1">Uncharacterized protein</fullName>
    </submittedName>
</protein>
<evidence type="ECO:0000313" key="1">
    <source>
        <dbReference type="EMBL" id="KAI3726278.1"/>
    </source>
</evidence>
<dbReference type="EMBL" id="CM042039">
    <property type="protein sequence ID" value="KAI3726278.1"/>
    <property type="molecule type" value="Genomic_DNA"/>
</dbReference>
<name>A0ACB9BWF6_9ASTR</name>
<reference evidence="1 2" key="2">
    <citation type="journal article" date="2022" name="Mol. Ecol. Resour.">
        <title>The genomes of chicory, endive, great burdock and yacon provide insights into Asteraceae paleo-polyploidization history and plant inulin production.</title>
        <authorList>
            <person name="Fan W."/>
            <person name="Wang S."/>
            <person name="Wang H."/>
            <person name="Wang A."/>
            <person name="Jiang F."/>
            <person name="Liu H."/>
            <person name="Zhao H."/>
            <person name="Xu D."/>
            <person name="Zhang Y."/>
        </authorList>
    </citation>
    <scope>NUCLEOTIDE SEQUENCE [LARGE SCALE GENOMIC DNA]</scope>
    <source>
        <strain evidence="2">cv. Yunnan</strain>
        <tissue evidence="1">Leaves</tissue>
    </source>
</reference>
<keyword evidence="2" id="KW-1185">Reference proteome</keyword>
<dbReference type="Proteomes" id="UP001056120">
    <property type="component" value="Linkage Group LG22"/>
</dbReference>
<evidence type="ECO:0000313" key="2">
    <source>
        <dbReference type="Proteomes" id="UP001056120"/>
    </source>
</evidence>
<comment type="caution">
    <text evidence="1">The sequence shown here is derived from an EMBL/GenBank/DDBJ whole genome shotgun (WGS) entry which is preliminary data.</text>
</comment>